<proteinExistence type="predicted"/>
<protein>
    <submittedName>
        <fullName evidence="2">Uncharacterized protein</fullName>
    </submittedName>
</protein>
<evidence type="ECO:0000256" key="1">
    <source>
        <dbReference type="SAM" id="Phobius"/>
    </source>
</evidence>
<name>X1GGB5_9ZZZZ</name>
<keyword evidence="1" id="KW-0812">Transmembrane</keyword>
<reference evidence="2" key="1">
    <citation type="journal article" date="2014" name="Front. Microbiol.">
        <title>High frequency of phylogenetically diverse reductive dehalogenase-homologous genes in deep subseafloor sedimentary metagenomes.</title>
        <authorList>
            <person name="Kawai M."/>
            <person name="Futagami T."/>
            <person name="Toyoda A."/>
            <person name="Takaki Y."/>
            <person name="Nishi S."/>
            <person name="Hori S."/>
            <person name="Arai W."/>
            <person name="Tsubouchi T."/>
            <person name="Morono Y."/>
            <person name="Uchiyama I."/>
            <person name="Ito T."/>
            <person name="Fujiyama A."/>
            <person name="Inagaki F."/>
            <person name="Takami H."/>
        </authorList>
    </citation>
    <scope>NUCLEOTIDE SEQUENCE</scope>
    <source>
        <strain evidence="2">Expedition CK06-06</strain>
    </source>
</reference>
<comment type="caution">
    <text evidence="2">The sequence shown here is derived from an EMBL/GenBank/DDBJ whole genome shotgun (WGS) entry which is preliminary data.</text>
</comment>
<feature type="transmembrane region" description="Helical" evidence="1">
    <location>
        <begin position="53"/>
        <end position="71"/>
    </location>
</feature>
<evidence type="ECO:0000313" key="2">
    <source>
        <dbReference type="EMBL" id="GAH32043.1"/>
    </source>
</evidence>
<dbReference type="EMBL" id="BARU01011629">
    <property type="protein sequence ID" value="GAH32043.1"/>
    <property type="molecule type" value="Genomic_DNA"/>
</dbReference>
<keyword evidence="1" id="KW-1133">Transmembrane helix</keyword>
<dbReference type="AlphaFoldDB" id="X1GGB5"/>
<gene>
    <name evidence="2" type="ORF">S03H2_21766</name>
</gene>
<organism evidence="2">
    <name type="scientific">marine sediment metagenome</name>
    <dbReference type="NCBI Taxonomy" id="412755"/>
    <lineage>
        <taxon>unclassified sequences</taxon>
        <taxon>metagenomes</taxon>
        <taxon>ecological metagenomes</taxon>
    </lineage>
</organism>
<keyword evidence="1" id="KW-0472">Membrane</keyword>
<accession>X1GGB5</accession>
<sequence length="79" mass="9293">MQILFNEYEVIYIDMVLTFLHKAAYGDGGLSGDLWAMEWGTINVYYQIWRERLISLPVLLSLLLISLAKFLRRIIRSKL</sequence>